<dbReference type="InterPro" id="IPR022002">
    <property type="entry name" value="ChsH2_Znr"/>
</dbReference>
<dbReference type="PANTHER" id="PTHR34075:SF5">
    <property type="entry name" value="BLR3430 PROTEIN"/>
    <property type="match status" value="1"/>
</dbReference>
<organism evidence="3 4">
    <name type="scientific">Gordonia humi</name>
    <dbReference type="NCBI Taxonomy" id="686429"/>
    <lineage>
        <taxon>Bacteria</taxon>
        <taxon>Bacillati</taxon>
        <taxon>Actinomycetota</taxon>
        <taxon>Actinomycetes</taxon>
        <taxon>Mycobacteriales</taxon>
        <taxon>Gordoniaceae</taxon>
        <taxon>Gordonia</taxon>
    </lineage>
</organism>
<evidence type="ECO:0000313" key="4">
    <source>
        <dbReference type="Proteomes" id="UP000551501"/>
    </source>
</evidence>
<evidence type="ECO:0000259" key="1">
    <source>
        <dbReference type="Pfam" id="PF01796"/>
    </source>
</evidence>
<dbReference type="EMBL" id="JACIFP010000001">
    <property type="protein sequence ID" value="MBB4134245.1"/>
    <property type="molecule type" value="Genomic_DNA"/>
</dbReference>
<dbReference type="AlphaFoldDB" id="A0A840EN69"/>
<dbReference type="InterPro" id="IPR052513">
    <property type="entry name" value="Thioester_dehydratase-like"/>
</dbReference>
<comment type="caution">
    <text evidence="3">The sequence shown here is derived from an EMBL/GenBank/DDBJ whole genome shotgun (WGS) entry which is preliminary data.</text>
</comment>
<protein>
    <recommendedName>
        <fullName evidence="5">DUF35 domain-containing protein</fullName>
    </recommendedName>
</protein>
<reference evidence="3 4" key="1">
    <citation type="submission" date="2020-08" db="EMBL/GenBank/DDBJ databases">
        <title>Sequencing the genomes of 1000 actinobacteria strains.</title>
        <authorList>
            <person name="Klenk H.-P."/>
        </authorList>
    </citation>
    <scope>NUCLEOTIDE SEQUENCE [LARGE SCALE GENOMIC DNA]</scope>
    <source>
        <strain evidence="3 4">DSM 45298</strain>
    </source>
</reference>
<gene>
    <name evidence="3" type="ORF">BKA16_000797</name>
</gene>
<dbReference type="Gene3D" id="6.10.30.10">
    <property type="match status" value="1"/>
</dbReference>
<dbReference type="PANTHER" id="PTHR34075">
    <property type="entry name" value="BLR3430 PROTEIN"/>
    <property type="match status" value="1"/>
</dbReference>
<feature type="domain" description="ChsH2 rubredoxin-like zinc ribbon" evidence="2">
    <location>
        <begin position="20"/>
        <end position="54"/>
    </location>
</feature>
<keyword evidence="4" id="KW-1185">Reference proteome</keyword>
<feature type="domain" description="ChsH2 C-terminal OB-fold" evidence="1">
    <location>
        <begin position="57"/>
        <end position="119"/>
    </location>
</feature>
<dbReference type="InterPro" id="IPR012340">
    <property type="entry name" value="NA-bd_OB-fold"/>
</dbReference>
<evidence type="ECO:0000313" key="3">
    <source>
        <dbReference type="EMBL" id="MBB4134245.1"/>
    </source>
</evidence>
<dbReference type="Pfam" id="PF01796">
    <property type="entry name" value="OB_ChsH2_C"/>
    <property type="match status" value="1"/>
</dbReference>
<accession>A0A840EN69</accession>
<evidence type="ECO:0008006" key="5">
    <source>
        <dbReference type="Google" id="ProtNLM"/>
    </source>
</evidence>
<evidence type="ECO:0000259" key="2">
    <source>
        <dbReference type="Pfam" id="PF12172"/>
    </source>
</evidence>
<name>A0A840EN69_9ACTN</name>
<proteinExistence type="predicted"/>
<sequence length="138" mass="15685">MKNENRVLPVTTDPDTAPFWAAAREERLVIKYCEECDRPIHLPRAYCPVCRRRSDVWRDASGSGRVYSWTIVEHQVHPGYPTPYTSVLVELADHRSVRLLGSLPGRVPLVGGEPVQVWFEHLENVTIPQWRLVEAGGA</sequence>
<dbReference type="Pfam" id="PF12172">
    <property type="entry name" value="zf-ChsH2"/>
    <property type="match status" value="1"/>
</dbReference>
<dbReference type="InterPro" id="IPR002878">
    <property type="entry name" value="ChsH2_C"/>
</dbReference>
<dbReference type="Proteomes" id="UP000551501">
    <property type="component" value="Unassembled WGS sequence"/>
</dbReference>
<dbReference type="SUPFAM" id="SSF50249">
    <property type="entry name" value="Nucleic acid-binding proteins"/>
    <property type="match status" value="1"/>
</dbReference>
<dbReference type="RefSeq" id="WP_183369443.1">
    <property type="nucleotide sequence ID" value="NZ_BAABHL010000128.1"/>
</dbReference>